<feature type="compositionally biased region" description="Polar residues" evidence="13">
    <location>
        <begin position="687"/>
        <end position="698"/>
    </location>
</feature>
<evidence type="ECO:0000256" key="9">
    <source>
        <dbReference type="ARBA" id="ARBA00023157"/>
    </source>
</evidence>
<evidence type="ECO:0000259" key="14">
    <source>
        <dbReference type="PROSITE" id="PS50026"/>
    </source>
</evidence>
<dbReference type="GO" id="GO:0002052">
    <property type="term" value="P:positive regulation of neuroblast proliferation"/>
    <property type="evidence" value="ECO:0007669"/>
    <property type="project" value="TreeGrafter"/>
</dbReference>
<dbReference type="Gene3D" id="2.60.40.10">
    <property type="entry name" value="Immunoglobulins"/>
    <property type="match status" value="1"/>
</dbReference>
<comment type="caution">
    <text evidence="17">The sequence shown here is derived from an EMBL/GenBank/DDBJ whole genome shotgun (WGS) entry which is preliminary data.</text>
</comment>
<feature type="disulfide bond" evidence="11">
    <location>
        <begin position="1186"/>
        <end position="1195"/>
    </location>
</feature>
<proteinExistence type="predicted"/>
<dbReference type="GO" id="GO:0005509">
    <property type="term" value="F:calcium ion binding"/>
    <property type="evidence" value="ECO:0007669"/>
    <property type="project" value="InterPro"/>
</dbReference>
<evidence type="ECO:0000256" key="4">
    <source>
        <dbReference type="ARBA" id="ARBA00022729"/>
    </source>
</evidence>
<dbReference type="GO" id="GO:0030246">
    <property type="term" value="F:carbohydrate binding"/>
    <property type="evidence" value="ECO:0007669"/>
    <property type="project" value="UniProtKB-KW"/>
</dbReference>
<accession>A0A9Q1J9H8</accession>
<dbReference type="GO" id="GO:0007417">
    <property type="term" value="P:central nervous system development"/>
    <property type="evidence" value="ECO:0007669"/>
    <property type="project" value="TreeGrafter"/>
</dbReference>
<evidence type="ECO:0000256" key="7">
    <source>
        <dbReference type="ARBA" id="ARBA00022837"/>
    </source>
</evidence>
<evidence type="ECO:0000313" key="17">
    <source>
        <dbReference type="EMBL" id="KAJ8374583.1"/>
    </source>
</evidence>
<dbReference type="InterPro" id="IPR003599">
    <property type="entry name" value="Ig_sub"/>
</dbReference>
<evidence type="ECO:0000256" key="5">
    <source>
        <dbReference type="ARBA" id="ARBA00022734"/>
    </source>
</evidence>
<evidence type="ECO:0000256" key="11">
    <source>
        <dbReference type="PROSITE-ProRule" id="PRU00076"/>
    </source>
</evidence>
<evidence type="ECO:0008006" key="19">
    <source>
        <dbReference type="Google" id="ProtNLM"/>
    </source>
</evidence>
<feature type="region of interest" description="Disordered" evidence="13">
    <location>
        <begin position="897"/>
        <end position="937"/>
    </location>
</feature>
<feature type="compositionally biased region" description="Polar residues" evidence="13">
    <location>
        <begin position="651"/>
        <end position="671"/>
    </location>
</feature>
<dbReference type="CDD" id="cd00054">
    <property type="entry name" value="EGF_CA"/>
    <property type="match status" value="2"/>
</dbReference>
<dbReference type="OrthoDB" id="5860362at2759"/>
<feature type="disulfide bond" evidence="11">
    <location>
        <begin position="1148"/>
        <end position="1157"/>
    </location>
</feature>
<dbReference type="PROSITE" id="PS00022">
    <property type="entry name" value="EGF_1"/>
    <property type="match status" value="2"/>
</dbReference>
<keyword evidence="2" id="KW-0964">Secreted</keyword>
<feature type="disulfide bond" evidence="12">
    <location>
        <begin position="326"/>
        <end position="347"/>
    </location>
</feature>
<evidence type="ECO:0000259" key="16">
    <source>
        <dbReference type="PROSITE" id="PS50963"/>
    </source>
</evidence>
<dbReference type="FunFam" id="2.10.25.10:FF:000537">
    <property type="entry name" value="Notch 3"/>
    <property type="match status" value="1"/>
</dbReference>
<dbReference type="SUPFAM" id="SSF56436">
    <property type="entry name" value="C-type lectin-like"/>
    <property type="match status" value="2"/>
</dbReference>
<feature type="region of interest" description="Disordered" evidence="13">
    <location>
        <begin position="564"/>
        <end position="672"/>
    </location>
</feature>
<dbReference type="EMBL" id="JAINUF010000002">
    <property type="protein sequence ID" value="KAJ8374583.1"/>
    <property type="molecule type" value="Genomic_DNA"/>
</dbReference>
<evidence type="ECO:0000256" key="1">
    <source>
        <dbReference type="ARBA" id="ARBA00004613"/>
    </source>
</evidence>
<dbReference type="SUPFAM" id="SSF57196">
    <property type="entry name" value="EGF/Laminin"/>
    <property type="match status" value="2"/>
</dbReference>
<dbReference type="PANTHER" id="PTHR22804">
    <property type="entry name" value="AGGRECAN/VERSICAN PROTEOGLYCAN"/>
    <property type="match status" value="1"/>
</dbReference>
<keyword evidence="4" id="KW-0732">Signal</keyword>
<dbReference type="GO" id="GO:0005615">
    <property type="term" value="C:extracellular space"/>
    <property type="evidence" value="ECO:0007669"/>
    <property type="project" value="TreeGrafter"/>
</dbReference>
<feature type="compositionally biased region" description="Low complexity" evidence="13">
    <location>
        <begin position="745"/>
        <end position="755"/>
    </location>
</feature>
<dbReference type="Gene3D" id="3.10.100.10">
    <property type="entry name" value="Mannose-Binding Protein A, subunit A"/>
    <property type="match status" value="1"/>
</dbReference>
<feature type="compositionally biased region" description="Low complexity" evidence="13">
    <location>
        <begin position="861"/>
        <end position="872"/>
    </location>
</feature>
<dbReference type="GO" id="GO:0045202">
    <property type="term" value="C:synapse"/>
    <property type="evidence" value="ECO:0007669"/>
    <property type="project" value="TreeGrafter"/>
</dbReference>
<feature type="compositionally biased region" description="Basic and acidic residues" evidence="13">
    <location>
        <begin position="843"/>
        <end position="852"/>
    </location>
</feature>
<dbReference type="Gene3D" id="2.10.25.10">
    <property type="entry name" value="Laminin"/>
    <property type="match status" value="2"/>
</dbReference>
<feature type="domain" description="Link" evidence="16">
    <location>
        <begin position="283"/>
        <end position="379"/>
    </location>
</feature>
<dbReference type="PROSITE" id="PS50835">
    <property type="entry name" value="IG_LIKE"/>
    <property type="match status" value="1"/>
</dbReference>
<keyword evidence="3 11" id="KW-0245">EGF-like domain</keyword>
<dbReference type="SMART" id="SM00409">
    <property type="entry name" value="IG"/>
    <property type="match status" value="1"/>
</dbReference>
<evidence type="ECO:0000256" key="12">
    <source>
        <dbReference type="PROSITE-ProRule" id="PRU00323"/>
    </source>
</evidence>
<gene>
    <name evidence="17" type="ORF">SKAU_G00051630</name>
</gene>
<keyword evidence="6" id="KW-0677">Repeat</keyword>
<evidence type="ECO:0000256" key="8">
    <source>
        <dbReference type="ARBA" id="ARBA00022974"/>
    </source>
</evidence>
<comment type="caution">
    <text evidence="11">Lacks conserved residue(s) required for the propagation of feature annotation.</text>
</comment>
<evidence type="ECO:0000256" key="6">
    <source>
        <dbReference type="ARBA" id="ARBA00022737"/>
    </source>
</evidence>
<dbReference type="PROSITE" id="PS00010">
    <property type="entry name" value="ASX_HYDROXYL"/>
    <property type="match status" value="1"/>
</dbReference>
<dbReference type="InterPro" id="IPR016186">
    <property type="entry name" value="C-type_lectin-like/link_sf"/>
</dbReference>
<dbReference type="GO" id="GO:0072534">
    <property type="term" value="C:perineuronal net"/>
    <property type="evidence" value="ECO:0007669"/>
    <property type="project" value="TreeGrafter"/>
</dbReference>
<dbReference type="PANTHER" id="PTHR22804:SF24">
    <property type="entry name" value="NEUROCAN CORE PROTEIN"/>
    <property type="match status" value="1"/>
</dbReference>
<dbReference type="Proteomes" id="UP001152622">
    <property type="component" value="Chromosome 2"/>
</dbReference>
<feature type="region of interest" description="Disordered" evidence="13">
    <location>
        <begin position="684"/>
        <end position="872"/>
    </location>
</feature>
<name>A0A9Q1J9H8_SYNKA</name>
<comment type="subcellular location">
    <subcellularLocation>
        <location evidence="1">Secreted</location>
    </subcellularLocation>
</comment>
<dbReference type="InterPro" id="IPR050691">
    <property type="entry name" value="Hyaluronan_bind_Proteoglycan"/>
</dbReference>
<dbReference type="InterPro" id="IPR018097">
    <property type="entry name" value="EGF_Ca-bd_CS"/>
</dbReference>
<keyword evidence="10" id="KW-0325">Glycoprotein</keyword>
<dbReference type="SMART" id="SM00445">
    <property type="entry name" value="LINK"/>
    <property type="match status" value="1"/>
</dbReference>
<feature type="compositionally biased region" description="Low complexity" evidence="13">
    <location>
        <begin position="523"/>
        <end position="533"/>
    </location>
</feature>
<dbReference type="Pfam" id="PF00193">
    <property type="entry name" value="Xlink"/>
    <property type="match status" value="1"/>
</dbReference>
<dbReference type="PROSITE" id="PS50026">
    <property type="entry name" value="EGF_3"/>
    <property type="match status" value="2"/>
</dbReference>
<evidence type="ECO:0000256" key="13">
    <source>
        <dbReference type="SAM" id="MobiDB-lite"/>
    </source>
</evidence>
<keyword evidence="9 11" id="KW-1015">Disulfide bond</keyword>
<keyword evidence="18" id="KW-1185">Reference proteome</keyword>
<dbReference type="InterPro" id="IPR013783">
    <property type="entry name" value="Ig-like_fold"/>
</dbReference>
<dbReference type="SMART" id="SM00179">
    <property type="entry name" value="EGF_CA"/>
    <property type="match status" value="2"/>
</dbReference>
<dbReference type="FunFam" id="2.10.25.10:FF:000006">
    <property type="entry name" value="Versican core protein-like isoform 1"/>
    <property type="match status" value="1"/>
</dbReference>
<feature type="region of interest" description="Disordered" evidence="13">
    <location>
        <begin position="1206"/>
        <end position="1242"/>
    </location>
</feature>
<dbReference type="SUPFAM" id="SSF48726">
    <property type="entry name" value="Immunoglobulin"/>
    <property type="match status" value="1"/>
</dbReference>
<feature type="compositionally biased region" description="Basic and acidic residues" evidence="13">
    <location>
        <begin position="631"/>
        <end position="640"/>
    </location>
</feature>
<dbReference type="GO" id="GO:0007155">
    <property type="term" value="P:cell adhesion"/>
    <property type="evidence" value="ECO:0007669"/>
    <property type="project" value="InterPro"/>
</dbReference>
<dbReference type="PROSITE" id="PS50963">
    <property type="entry name" value="LINK_2"/>
    <property type="match status" value="1"/>
</dbReference>
<feature type="compositionally biased region" description="Low complexity" evidence="13">
    <location>
        <begin position="783"/>
        <end position="799"/>
    </location>
</feature>
<evidence type="ECO:0000259" key="15">
    <source>
        <dbReference type="PROSITE" id="PS50835"/>
    </source>
</evidence>
<feature type="domain" description="EGF-like" evidence="14">
    <location>
        <begin position="1160"/>
        <end position="1196"/>
    </location>
</feature>
<feature type="domain" description="EGF-like" evidence="14">
    <location>
        <begin position="1122"/>
        <end position="1158"/>
    </location>
</feature>
<dbReference type="InterPro" id="IPR007110">
    <property type="entry name" value="Ig-like_dom"/>
</dbReference>
<dbReference type="InterPro" id="IPR036179">
    <property type="entry name" value="Ig-like_dom_sf"/>
</dbReference>
<dbReference type="InterPro" id="IPR001881">
    <property type="entry name" value="EGF-like_Ca-bd_dom"/>
</dbReference>
<evidence type="ECO:0000256" key="2">
    <source>
        <dbReference type="ARBA" id="ARBA00022525"/>
    </source>
</evidence>
<dbReference type="GO" id="GO:0010001">
    <property type="term" value="P:glial cell differentiation"/>
    <property type="evidence" value="ECO:0007669"/>
    <property type="project" value="TreeGrafter"/>
</dbReference>
<feature type="region of interest" description="Disordered" evidence="13">
    <location>
        <begin position="498"/>
        <end position="542"/>
    </location>
</feature>
<reference evidence="17" key="1">
    <citation type="journal article" date="2023" name="Science">
        <title>Genome structures resolve the early diversification of teleost fishes.</title>
        <authorList>
            <person name="Parey E."/>
            <person name="Louis A."/>
            <person name="Montfort J."/>
            <person name="Bouchez O."/>
            <person name="Roques C."/>
            <person name="Iampietro C."/>
            <person name="Lluch J."/>
            <person name="Castinel A."/>
            <person name="Donnadieu C."/>
            <person name="Desvignes T."/>
            <person name="Floi Bucao C."/>
            <person name="Jouanno E."/>
            <person name="Wen M."/>
            <person name="Mejri S."/>
            <person name="Dirks R."/>
            <person name="Jansen H."/>
            <person name="Henkel C."/>
            <person name="Chen W.J."/>
            <person name="Zahm M."/>
            <person name="Cabau C."/>
            <person name="Klopp C."/>
            <person name="Thompson A.W."/>
            <person name="Robinson-Rechavi M."/>
            <person name="Braasch I."/>
            <person name="Lecointre G."/>
            <person name="Bobe J."/>
            <person name="Postlethwait J.H."/>
            <person name="Berthelot C."/>
            <person name="Roest Crollius H."/>
            <person name="Guiguen Y."/>
        </authorList>
    </citation>
    <scope>NUCLEOTIDE SEQUENCE</scope>
    <source>
        <strain evidence="17">WJC10195</strain>
    </source>
</reference>
<dbReference type="InterPro" id="IPR000152">
    <property type="entry name" value="EGF-type_Asp/Asn_hydroxyl_site"/>
</dbReference>
<protein>
    <recommendedName>
        <fullName evidence="19">Neurocan core protein</fullName>
    </recommendedName>
</protein>
<evidence type="ECO:0000256" key="3">
    <source>
        <dbReference type="ARBA" id="ARBA00022536"/>
    </source>
</evidence>
<dbReference type="FunFam" id="3.10.100.10:FF:000011">
    <property type="entry name" value="Aggrecan core protein"/>
    <property type="match status" value="1"/>
</dbReference>
<keyword evidence="5" id="KW-0430">Lectin</keyword>
<keyword evidence="7" id="KW-0106">Calcium</keyword>
<dbReference type="InterPro" id="IPR016187">
    <property type="entry name" value="CTDL_fold"/>
</dbReference>
<dbReference type="SMART" id="SM00181">
    <property type="entry name" value="EGF"/>
    <property type="match status" value="2"/>
</dbReference>
<dbReference type="GO" id="GO:0005540">
    <property type="term" value="F:hyaluronic acid binding"/>
    <property type="evidence" value="ECO:0007669"/>
    <property type="project" value="InterPro"/>
</dbReference>
<dbReference type="PROSITE" id="PS01187">
    <property type="entry name" value="EGF_CA"/>
    <property type="match status" value="1"/>
</dbReference>
<feature type="region of interest" description="Disordered" evidence="13">
    <location>
        <begin position="999"/>
        <end position="1026"/>
    </location>
</feature>
<dbReference type="CDD" id="cd03520">
    <property type="entry name" value="Link_domain_CSPGs_modules_2_4"/>
    <property type="match status" value="1"/>
</dbReference>
<dbReference type="Pfam" id="PF00008">
    <property type="entry name" value="EGF"/>
    <property type="match status" value="2"/>
</dbReference>
<feature type="compositionally biased region" description="Gly residues" evidence="13">
    <location>
        <begin position="586"/>
        <end position="596"/>
    </location>
</feature>
<organism evidence="17 18">
    <name type="scientific">Synaphobranchus kaupii</name>
    <name type="common">Kaup's arrowtooth eel</name>
    <dbReference type="NCBI Taxonomy" id="118154"/>
    <lineage>
        <taxon>Eukaryota</taxon>
        <taxon>Metazoa</taxon>
        <taxon>Chordata</taxon>
        <taxon>Craniata</taxon>
        <taxon>Vertebrata</taxon>
        <taxon>Euteleostomi</taxon>
        <taxon>Actinopterygii</taxon>
        <taxon>Neopterygii</taxon>
        <taxon>Teleostei</taxon>
        <taxon>Anguilliformes</taxon>
        <taxon>Synaphobranchidae</taxon>
        <taxon>Synaphobranchus</taxon>
    </lineage>
</organism>
<dbReference type="AlphaFoldDB" id="A0A9Q1J9H8"/>
<sequence>MINGRPRCEFSVGTLSVFRRRDLLSPPATALAAERLAGVPFAFESVPRMWGAGHVSGLQALLALFLLHSLGHGVGRAETLVNMRKVTHQAVREPLAATAVLPCVFTLRPSPSHEPPRIKWTKVTTATTPPLALTRLRSSDSGMYRCEVVVGINDEQDTVPLEVTGVVFHYRAPHDRYAPFLYGRQTCLPGELCSDRHTPLIFRPLLMTATITAMPDGSLTRPSGEEGEWDNHPAYAKAYPIQLPRALVAMEDREDSPGVRNYGERDPDELFDVYCFALKLQGEVFHATLPEKLSLATASTHCHSLGGQLSTVGQLYLAWQAGLDRCDPGWLADGSVRYPINQPRRNCGGDEPGVRTLYHNPNRTGFPDTTALFDAYCYRGNQAGSQIMQAVGFLQSRSSGSNSTDARQIPGLISNDNSNLPVPQPSTWTGLVDLEKEGINSIVGTESSEISEEHVVIHLRPGDASARWGEQRRPAYGGLQEAVAPKIATMMSLSSLENLETQGGSAKEEEADEGEDVEGHTGSSSPLHSAVSSPTPQAQTSNSVFSNFVNSIMRPWRYLTGSEKEVPATATSPPKSLEEMQKPVGLGKGIPGGGKIEGSNRSTNNDIMEHFDAKASHRSSVGGPPGPDQALSEREREVFPETRGSVATKANVMNPNGHPTNSPASLHTASSGGLIASGRTEMANPTVAGNESSGSSGARSVPVSPPAPGSQDEWALKPMKGSELGSPGTAGERAAVSRSARRKGPLAGAAAVPGGSHPLDSAVDTSGEPPALMEELSVRRENAGSAAGDGKAAEAKAGAVELMLVPSFRDNPENYSGEGRDQEEGHSYPPPEVTPSGGPSERSTPEVEKEAEGSGGRDPLSSSAQSGSSSFASKDLLSAPAALRPTKDRALVQLTTVRQWQLEDQPTTSPGGGAVSVGRQPEASKGSGGNTAEARGEVLYSRRPTGKLDATAASQDGYLDVHDAPGVGTRHPDVATTPSAWFNSGAALPVEPLSTVRTSTADSVKKGGPLPMRKSPVTAAGLPSNNGIESTEEAAISISWLPVERAEMTGTVEPVQYGSDAPLVRGGSQTSSISVQPAMQAAGPGEAVQEVESRSAASESFVVGRGKVHLIGSNGTLNSGAEDNPCHTNPCLHGGSCLQEGRGYSCYCPQGYSGESCEIDIDDCQSNPCQNGGTCIDEIDSFICLCLPSYGGVTCEKEIEARARVRSGEGGAPEEVKRVLGLTPPPPPPTYPQHTRPVIDLLPSNRPLGRLQWRGPGGRA</sequence>
<dbReference type="PROSITE" id="PS01186">
    <property type="entry name" value="EGF_2"/>
    <property type="match status" value="1"/>
</dbReference>
<keyword evidence="8" id="KW-0654">Proteoglycan</keyword>
<evidence type="ECO:0000313" key="18">
    <source>
        <dbReference type="Proteomes" id="UP001152622"/>
    </source>
</evidence>
<dbReference type="InterPro" id="IPR000742">
    <property type="entry name" value="EGF"/>
</dbReference>
<dbReference type="GO" id="GO:0001501">
    <property type="term" value="P:skeletal system development"/>
    <property type="evidence" value="ECO:0007669"/>
    <property type="project" value="TreeGrafter"/>
</dbReference>
<dbReference type="PROSITE" id="PS01241">
    <property type="entry name" value="LINK_1"/>
    <property type="match status" value="1"/>
</dbReference>
<dbReference type="InterPro" id="IPR000538">
    <property type="entry name" value="Link_dom"/>
</dbReference>
<feature type="compositionally biased region" description="Polar residues" evidence="13">
    <location>
        <begin position="897"/>
        <end position="909"/>
    </location>
</feature>
<evidence type="ECO:0000256" key="10">
    <source>
        <dbReference type="ARBA" id="ARBA00023180"/>
    </source>
</evidence>
<feature type="domain" description="Ig-like" evidence="15">
    <location>
        <begin position="98"/>
        <end position="164"/>
    </location>
</feature>